<evidence type="ECO:0000313" key="2">
    <source>
        <dbReference type="Proteomes" id="UP000036471"/>
    </source>
</evidence>
<gene>
    <name evidence="1" type="ORF">QR79_16670</name>
</gene>
<protein>
    <recommendedName>
        <fullName evidence="3">Integrase catalytic domain-containing protein</fullName>
    </recommendedName>
</protein>
<comment type="caution">
    <text evidence="1">The sequence shown here is derived from an EMBL/GenBank/DDBJ whole genome shotgun (WGS) entry which is preliminary data.</text>
</comment>
<reference evidence="1 2" key="1">
    <citation type="submission" date="2014-11" db="EMBL/GenBank/DDBJ databases">
        <title>Comparative genomics of Methylobacterium species.</title>
        <authorList>
            <person name="Chaudhry V."/>
            <person name="Patil P.B."/>
        </authorList>
    </citation>
    <scope>NUCLEOTIDE SEQUENCE [LARGE SCALE GENOMIC DNA]</scope>
    <source>
        <strain evidence="1 2">SE3.6</strain>
    </source>
</reference>
<evidence type="ECO:0008006" key="3">
    <source>
        <dbReference type="Google" id="ProtNLM"/>
    </source>
</evidence>
<organism evidence="1 2">
    <name type="scientific">Methylobacterium indicum</name>
    <dbReference type="NCBI Taxonomy" id="1775910"/>
    <lineage>
        <taxon>Bacteria</taxon>
        <taxon>Pseudomonadati</taxon>
        <taxon>Pseudomonadota</taxon>
        <taxon>Alphaproteobacteria</taxon>
        <taxon>Hyphomicrobiales</taxon>
        <taxon>Methylobacteriaceae</taxon>
        <taxon>Methylobacterium</taxon>
    </lineage>
</organism>
<sequence length="79" mass="9049">MRAIRGGILLNGMTKALARTLKRACVRVFPISVTEAILRQLHARLDHDNRVHRYSALGYRSPCELIARSIHEPWSSLQR</sequence>
<keyword evidence="2" id="KW-1185">Reference proteome</keyword>
<evidence type="ECO:0000313" key="1">
    <source>
        <dbReference type="EMBL" id="KMO21632.1"/>
    </source>
</evidence>
<dbReference type="Proteomes" id="UP000036471">
    <property type="component" value="Unassembled WGS sequence"/>
</dbReference>
<proteinExistence type="predicted"/>
<name>A0ABR5H9U5_9HYPH</name>
<accession>A0ABR5H9U5</accession>
<dbReference type="EMBL" id="JTHG01000147">
    <property type="protein sequence ID" value="KMO21632.1"/>
    <property type="molecule type" value="Genomic_DNA"/>
</dbReference>